<dbReference type="InterPro" id="IPR001711">
    <property type="entry name" value="PLipase_C_Pinositol-sp_Y"/>
</dbReference>
<organism evidence="10 11">
    <name type="scientific">Araneus ventricosus</name>
    <name type="common">Orbweaver spider</name>
    <name type="synonym">Epeira ventricosa</name>
    <dbReference type="NCBI Taxonomy" id="182803"/>
    <lineage>
        <taxon>Eukaryota</taxon>
        <taxon>Metazoa</taxon>
        <taxon>Ecdysozoa</taxon>
        <taxon>Arthropoda</taxon>
        <taxon>Chelicerata</taxon>
        <taxon>Arachnida</taxon>
        <taxon>Araneae</taxon>
        <taxon>Araneomorphae</taxon>
        <taxon>Entelegynae</taxon>
        <taxon>Araneoidea</taxon>
        <taxon>Araneidae</taxon>
        <taxon>Araneus</taxon>
    </lineage>
</organism>
<keyword evidence="11" id="KW-1185">Reference proteome</keyword>
<dbReference type="PANTHER" id="PTHR10336">
    <property type="entry name" value="PHOSPHOINOSITIDE-SPECIFIC PHOSPHOLIPASE C FAMILY PROTEIN"/>
    <property type="match status" value="1"/>
</dbReference>
<dbReference type="EC" id="3.1.4.11" evidence="8"/>
<accession>A0A4Y2CW26</accession>
<keyword evidence="5" id="KW-0460">Magnesium</keyword>
<evidence type="ECO:0000256" key="6">
    <source>
        <dbReference type="ARBA" id="ARBA00023157"/>
    </source>
</evidence>
<feature type="domain" description="PI-PLC Y-box" evidence="9">
    <location>
        <begin position="10"/>
        <end position="77"/>
    </location>
</feature>
<dbReference type="SMART" id="SM00149">
    <property type="entry name" value="PLCYc"/>
    <property type="match status" value="1"/>
</dbReference>
<keyword evidence="8" id="KW-0443">Lipid metabolism</keyword>
<dbReference type="GO" id="GO:0032587">
    <property type="term" value="C:ruffle membrane"/>
    <property type="evidence" value="ECO:0007669"/>
    <property type="project" value="TreeGrafter"/>
</dbReference>
<evidence type="ECO:0000256" key="7">
    <source>
        <dbReference type="ARBA" id="ARBA00023239"/>
    </source>
</evidence>
<evidence type="ECO:0000256" key="5">
    <source>
        <dbReference type="ARBA" id="ARBA00022842"/>
    </source>
</evidence>
<dbReference type="SUPFAM" id="SSF51695">
    <property type="entry name" value="PLC-like phosphodiesterases"/>
    <property type="match status" value="1"/>
</dbReference>
<evidence type="ECO:0000313" key="11">
    <source>
        <dbReference type="Proteomes" id="UP000499080"/>
    </source>
</evidence>
<gene>
    <name evidence="10" type="primary">PLCG1_5</name>
    <name evidence="10" type="ORF">AVEN_91855_1</name>
</gene>
<dbReference type="Pfam" id="PF00387">
    <property type="entry name" value="PI-PLC-Y"/>
    <property type="match status" value="1"/>
</dbReference>
<dbReference type="Proteomes" id="UP000499080">
    <property type="component" value="Unassembled WGS sequence"/>
</dbReference>
<dbReference type="AlphaFoldDB" id="A0A4Y2CW26"/>
<dbReference type="OrthoDB" id="6416251at2759"/>
<dbReference type="InterPro" id="IPR017946">
    <property type="entry name" value="PLC-like_Pdiesterase_TIM-brl"/>
</dbReference>
<dbReference type="GO" id="GO:0004435">
    <property type="term" value="F:phosphatidylinositol-4,5-bisphosphate phospholipase C activity"/>
    <property type="evidence" value="ECO:0007669"/>
    <property type="project" value="UniProtKB-EC"/>
</dbReference>
<dbReference type="PRINTS" id="PR00390">
    <property type="entry name" value="PHPHLIPASEC"/>
</dbReference>
<evidence type="ECO:0000256" key="1">
    <source>
        <dbReference type="ARBA" id="ARBA00000110"/>
    </source>
</evidence>
<dbReference type="GO" id="GO:0005576">
    <property type="term" value="C:extracellular region"/>
    <property type="evidence" value="ECO:0007669"/>
    <property type="project" value="UniProtKB-SubCell"/>
</dbReference>
<sequence length="146" mass="17164">MPLLPLIINKYHRTQFSRVYPKGSRIDSSNYDPIKMWNAGVQMVALNYQTADRAMQLNQARFLENGKCGYVLRPKCMFDDNFNPYDRSTLQDVEPLTLTVQVKNPIQRDAYRFSLLLAQRQSDVILPRARRLLPVCMHMENWIKKN</sequence>
<dbReference type="GO" id="GO:0051209">
    <property type="term" value="P:release of sequestered calcium ion into cytosol"/>
    <property type="evidence" value="ECO:0007669"/>
    <property type="project" value="TreeGrafter"/>
</dbReference>
<dbReference type="InterPro" id="IPR001192">
    <property type="entry name" value="PI-PLC_fam"/>
</dbReference>
<comment type="caution">
    <text evidence="10">The sequence shown here is derived from an EMBL/GenBank/DDBJ whole genome shotgun (WGS) entry which is preliminary data.</text>
</comment>
<dbReference type="GO" id="GO:0016042">
    <property type="term" value="P:lipid catabolic process"/>
    <property type="evidence" value="ECO:0007669"/>
    <property type="project" value="UniProtKB-KW"/>
</dbReference>
<dbReference type="GO" id="GO:0046872">
    <property type="term" value="F:metal ion binding"/>
    <property type="evidence" value="ECO:0007669"/>
    <property type="project" value="UniProtKB-KW"/>
</dbReference>
<evidence type="ECO:0000256" key="8">
    <source>
        <dbReference type="RuleBase" id="RU361133"/>
    </source>
</evidence>
<name>A0A4Y2CW26_ARAVE</name>
<comment type="subcellular location">
    <subcellularLocation>
        <location evidence="2">Secreted</location>
    </subcellularLocation>
</comment>
<dbReference type="Gene3D" id="3.20.20.190">
    <property type="entry name" value="Phosphatidylinositol (PI) phosphodiesterase"/>
    <property type="match status" value="1"/>
</dbReference>
<dbReference type="GO" id="GO:0046488">
    <property type="term" value="P:phosphatidylinositol metabolic process"/>
    <property type="evidence" value="ECO:0007669"/>
    <property type="project" value="TreeGrafter"/>
</dbReference>
<dbReference type="PROSITE" id="PS50008">
    <property type="entry name" value="PIPLC_Y_DOMAIN"/>
    <property type="match status" value="1"/>
</dbReference>
<evidence type="ECO:0000256" key="3">
    <source>
        <dbReference type="ARBA" id="ARBA00022525"/>
    </source>
</evidence>
<protein>
    <recommendedName>
        <fullName evidence="8">Phosphoinositide phospholipase C</fullName>
        <ecNumber evidence="8">3.1.4.11</ecNumber>
    </recommendedName>
</protein>
<evidence type="ECO:0000259" key="9">
    <source>
        <dbReference type="PROSITE" id="PS50008"/>
    </source>
</evidence>
<comment type="catalytic activity">
    <reaction evidence="1">
        <text>an N-(acyl)-sphingosylphosphoethanolamine = an N-(acyl)-sphingosyl-1,3-cyclic phosphate + ethanolamine</text>
        <dbReference type="Rhea" id="RHEA:60648"/>
        <dbReference type="ChEBI" id="CHEBI:57603"/>
        <dbReference type="ChEBI" id="CHEBI:143891"/>
        <dbReference type="ChEBI" id="CHEBI:143892"/>
    </reaction>
</comment>
<keyword evidence="8" id="KW-0378">Hydrolase</keyword>
<keyword evidence="4" id="KW-0479">Metal-binding</keyword>
<keyword evidence="6" id="KW-1015">Disulfide bond</keyword>
<reference evidence="10 11" key="1">
    <citation type="journal article" date="2019" name="Sci. Rep.">
        <title>Orb-weaving spider Araneus ventricosus genome elucidates the spidroin gene catalogue.</title>
        <authorList>
            <person name="Kono N."/>
            <person name="Nakamura H."/>
            <person name="Ohtoshi R."/>
            <person name="Moran D.A.P."/>
            <person name="Shinohara A."/>
            <person name="Yoshida Y."/>
            <person name="Fujiwara M."/>
            <person name="Mori M."/>
            <person name="Tomita M."/>
            <person name="Arakawa K."/>
        </authorList>
    </citation>
    <scope>NUCLEOTIDE SEQUENCE [LARGE SCALE GENOMIC DNA]</scope>
</reference>
<keyword evidence="7" id="KW-0456">Lyase</keyword>
<keyword evidence="8" id="KW-0442">Lipid degradation</keyword>
<evidence type="ECO:0000256" key="4">
    <source>
        <dbReference type="ARBA" id="ARBA00022723"/>
    </source>
</evidence>
<dbReference type="GO" id="GO:0016829">
    <property type="term" value="F:lyase activity"/>
    <property type="evidence" value="ECO:0007669"/>
    <property type="project" value="UniProtKB-KW"/>
</dbReference>
<dbReference type="GO" id="GO:0048015">
    <property type="term" value="P:phosphatidylinositol-mediated signaling"/>
    <property type="evidence" value="ECO:0007669"/>
    <property type="project" value="TreeGrafter"/>
</dbReference>
<keyword evidence="3" id="KW-0964">Secreted</keyword>
<comment type="catalytic activity">
    <reaction evidence="8">
        <text>a 1,2-diacyl-sn-glycero-3-phospho-(1D-myo-inositol-4,5-bisphosphate) + H2O = 1D-myo-inositol 1,4,5-trisphosphate + a 1,2-diacyl-sn-glycerol + H(+)</text>
        <dbReference type="Rhea" id="RHEA:33179"/>
        <dbReference type="ChEBI" id="CHEBI:15377"/>
        <dbReference type="ChEBI" id="CHEBI:15378"/>
        <dbReference type="ChEBI" id="CHEBI:17815"/>
        <dbReference type="ChEBI" id="CHEBI:58456"/>
        <dbReference type="ChEBI" id="CHEBI:203600"/>
        <dbReference type="EC" id="3.1.4.11"/>
    </reaction>
</comment>
<evidence type="ECO:0000313" key="10">
    <source>
        <dbReference type="EMBL" id="GBM08691.1"/>
    </source>
</evidence>
<evidence type="ECO:0000256" key="2">
    <source>
        <dbReference type="ARBA" id="ARBA00004613"/>
    </source>
</evidence>
<proteinExistence type="predicted"/>
<dbReference type="EMBL" id="BGPR01087814">
    <property type="protein sequence ID" value="GBM08691.1"/>
    <property type="molecule type" value="Genomic_DNA"/>
</dbReference>
<dbReference type="PANTHER" id="PTHR10336:SF159">
    <property type="entry name" value="1-PHOSPHATIDYLINOSITOL 4,5-BISPHOSPHATE PHOSPHODIESTERASE GAMMA"/>
    <property type="match status" value="1"/>
</dbReference>